<sequence length="182" mass="20521">MYKNIVIAILVIIVFLFIKDKSSYIGQPSVIIDTDTVYQQKTFTKFTKGKSIPFVVLDTTYLIDEVHDTITIVKDYNQVKVYSDTMRIDSLGYAYIQDTISQNKIQGRGFSANFNLPTITITKVIVPKPKNEVYFGLLGDLRALDNKVGLGLGLGFKTAKKGLFTINATTNQYSLGYYKKIF</sequence>
<evidence type="ECO:0000313" key="1">
    <source>
        <dbReference type="EMBL" id="CAB4141691.1"/>
    </source>
</evidence>
<reference evidence="1" key="1">
    <citation type="submission" date="2020-04" db="EMBL/GenBank/DDBJ databases">
        <authorList>
            <person name="Chiriac C."/>
            <person name="Salcher M."/>
            <person name="Ghai R."/>
            <person name="Kavagutti S V."/>
        </authorList>
    </citation>
    <scope>NUCLEOTIDE SEQUENCE</scope>
</reference>
<protein>
    <submittedName>
        <fullName evidence="1">Uncharacterized protein</fullName>
    </submittedName>
</protein>
<proteinExistence type="predicted"/>
<name>A0A6J5M6D0_9CAUD</name>
<organism evidence="1">
    <name type="scientific">uncultured Caudovirales phage</name>
    <dbReference type="NCBI Taxonomy" id="2100421"/>
    <lineage>
        <taxon>Viruses</taxon>
        <taxon>Duplodnaviria</taxon>
        <taxon>Heunggongvirae</taxon>
        <taxon>Uroviricota</taxon>
        <taxon>Caudoviricetes</taxon>
        <taxon>Peduoviridae</taxon>
        <taxon>Maltschvirus</taxon>
        <taxon>Maltschvirus maltsch</taxon>
    </lineage>
</organism>
<accession>A0A6J5M6D0</accession>
<dbReference type="EMBL" id="LR796396">
    <property type="protein sequence ID" value="CAB4141691.1"/>
    <property type="molecule type" value="Genomic_DNA"/>
</dbReference>
<gene>
    <name evidence="1" type="ORF">UFOVP426_15</name>
</gene>